<reference evidence="3 4" key="1">
    <citation type="submission" date="2016-06" db="EMBL/GenBank/DDBJ databases">
        <title>The Draft Genome Sequence and Annotation of the Desert Woodrat Neotoma lepida.</title>
        <authorList>
            <person name="Campbell M."/>
            <person name="Oakeson K.F."/>
            <person name="Yandell M."/>
            <person name="Halpert J.R."/>
            <person name="Dearing D."/>
        </authorList>
    </citation>
    <scope>NUCLEOTIDE SEQUENCE [LARGE SCALE GENOMIC DNA]</scope>
    <source>
        <strain evidence="3">417</strain>
        <tissue evidence="3">Liver</tissue>
    </source>
</reference>
<feature type="compositionally biased region" description="Polar residues" evidence="1">
    <location>
        <begin position="148"/>
        <end position="159"/>
    </location>
</feature>
<keyword evidence="2" id="KW-1133">Transmembrane helix</keyword>
<keyword evidence="2" id="KW-0472">Membrane</keyword>
<name>A0A1A6FUA8_NEOLE</name>
<feature type="region of interest" description="Disordered" evidence="1">
    <location>
        <begin position="117"/>
        <end position="159"/>
    </location>
</feature>
<dbReference type="Proteomes" id="UP000092124">
    <property type="component" value="Unassembled WGS sequence"/>
</dbReference>
<feature type="region of interest" description="Disordered" evidence="1">
    <location>
        <begin position="44"/>
        <end position="105"/>
    </location>
</feature>
<proteinExistence type="predicted"/>
<dbReference type="EMBL" id="LZPO01117422">
    <property type="protein sequence ID" value="OBS57155.1"/>
    <property type="molecule type" value="Genomic_DNA"/>
</dbReference>
<comment type="caution">
    <text evidence="3">The sequence shown here is derived from an EMBL/GenBank/DDBJ whole genome shotgun (WGS) entry which is preliminary data.</text>
</comment>
<organism evidence="3 4">
    <name type="scientific">Neotoma lepida</name>
    <name type="common">Desert woodrat</name>
    <dbReference type="NCBI Taxonomy" id="56216"/>
    <lineage>
        <taxon>Eukaryota</taxon>
        <taxon>Metazoa</taxon>
        <taxon>Chordata</taxon>
        <taxon>Craniata</taxon>
        <taxon>Vertebrata</taxon>
        <taxon>Euteleostomi</taxon>
        <taxon>Mammalia</taxon>
        <taxon>Eutheria</taxon>
        <taxon>Euarchontoglires</taxon>
        <taxon>Glires</taxon>
        <taxon>Rodentia</taxon>
        <taxon>Myomorpha</taxon>
        <taxon>Muroidea</taxon>
        <taxon>Cricetidae</taxon>
        <taxon>Neotominae</taxon>
        <taxon>Neotoma</taxon>
    </lineage>
</organism>
<accession>A0A1A6FUA8</accession>
<protein>
    <submittedName>
        <fullName evidence="3">Uncharacterized protein</fullName>
    </submittedName>
</protein>
<dbReference type="AlphaFoldDB" id="A0A1A6FUA8"/>
<evidence type="ECO:0000313" key="4">
    <source>
        <dbReference type="Proteomes" id="UP000092124"/>
    </source>
</evidence>
<evidence type="ECO:0000256" key="1">
    <source>
        <dbReference type="SAM" id="MobiDB-lite"/>
    </source>
</evidence>
<keyword evidence="4" id="KW-1185">Reference proteome</keyword>
<keyword evidence="2" id="KW-0812">Transmembrane</keyword>
<dbReference type="STRING" id="56216.A0A1A6FUA8"/>
<evidence type="ECO:0000256" key="2">
    <source>
        <dbReference type="SAM" id="Phobius"/>
    </source>
</evidence>
<evidence type="ECO:0000313" key="3">
    <source>
        <dbReference type="EMBL" id="OBS57155.1"/>
    </source>
</evidence>
<feature type="non-terminal residue" evidence="3">
    <location>
        <position position="1"/>
    </location>
</feature>
<gene>
    <name evidence="3" type="ORF">A6R68_11718</name>
</gene>
<sequence>GLGRYQKVLIGVLVTFLLLLCLLLLLILFRYQCKGKEKKAGQRETNLQLLAGDTDPTPRDRLPQKRSSPDAAIKEENEYASVKDPQPEETVELDSWNPPDEEPRRIVYAQVKPSKIHKAGISSPSSLSGKVLDMKNNQSGDNREMYPQATTSKESQDVTYAQLCKRTLE</sequence>
<dbReference type="OrthoDB" id="9714073at2759"/>
<feature type="transmembrane region" description="Helical" evidence="2">
    <location>
        <begin position="6"/>
        <end position="29"/>
    </location>
</feature>